<feature type="region of interest" description="Disordered" evidence="1">
    <location>
        <begin position="29"/>
        <end position="75"/>
    </location>
</feature>
<proteinExistence type="predicted"/>
<evidence type="ECO:0000313" key="4">
    <source>
        <dbReference type="Proteomes" id="UP001497516"/>
    </source>
</evidence>
<organism evidence="3 4">
    <name type="scientific">Linum trigynum</name>
    <dbReference type="NCBI Taxonomy" id="586398"/>
    <lineage>
        <taxon>Eukaryota</taxon>
        <taxon>Viridiplantae</taxon>
        <taxon>Streptophyta</taxon>
        <taxon>Embryophyta</taxon>
        <taxon>Tracheophyta</taxon>
        <taxon>Spermatophyta</taxon>
        <taxon>Magnoliopsida</taxon>
        <taxon>eudicotyledons</taxon>
        <taxon>Gunneridae</taxon>
        <taxon>Pentapetalae</taxon>
        <taxon>rosids</taxon>
        <taxon>fabids</taxon>
        <taxon>Malpighiales</taxon>
        <taxon>Linaceae</taxon>
        <taxon>Linum</taxon>
    </lineage>
</organism>
<keyword evidence="4" id="KW-1185">Reference proteome</keyword>
<name>A0AAV2DTT5_9ROSI</name>
<sequence length="75" mass="7874">MAMGKRVSAAVVIAVMIFLLFLQLSATSAGRPATKTSEAPPPTIGHEEATNATQAPAFNDPKPSTYRPEGCNGMR</sequence>
<evidence type="ECO:0000256" key="2">
    <source>
        <dbReference type="SAM" id="SignalP"/>
    </source>
</evidence>
<protein>
    <submittedName>
        <fullName evidence="3">Uncharacterized protein</fullName>
    </submittedName>
</protein>
<evidence type="ECO:0000313" key="3">
    <source>
        <dbReference type="EMBL" id="CAL1376919.1"/>
    </source>
</evidence>
<dbReference type="EMBL" id="OZ034816">
    <property type="protein sequence ID" value="CAL1376919.1"/>
    <property type="molecule type" value="Genomic_DNA"/>
</dbReference>
<dbReference type="Proteomes" id="UP001497516">
    <property type="component" value="Chromosome 3"/>
</dbReference>
<dbReference type="AlphaFoldDB" id="A0AAV2DTT5"/>
<gene>
    <name evidence="3" type="ORF">LTRI10_LOCUS18613</name>
</gene>
<feature type="chain" id="PRO_5043954275" evidence="2">
    <location>
        <begin position="30"/>
        <end position="75"/>
    </location>
</feature>
<reference evidence="3 4" key="1">
    <citation type="submission" date="2024-04" db="EMBL/GenBank/DDBJ databases">
        <authorList>
            <person name="Fracassetti M."/>
        </authorList>
    </citation>
    <scope>NUCLEOTIDE SEQUENCE [LARGE SCALE GENOMIC DNA]</scope>
</reference>
<evidence type="ECO:0000256" key="1">
    <source>
        <dbReference type="SAM" id="MobiDB-lite"/>
    </source>
</evidence>
<feature type="signal peptide" evidence="2">
    <location>
        <begin position="1"/>
        <end position="29"/>
    </location>
</feature>
<accession>A0AAV2DTT5</accession>
<keyword evidence="2" id="KW-0732">Signal</keyword>